<keyword evidence="3" id="KW-1185">Reference proteome</keyword>
<evidence type="ECO:0000256" key="1">
    <source>
        <dbReference type="SAM" id="Phobius"/>
    </source>
</evidence>
<dbReference type="RefSeq" id="WP_153711021.1">
    <property type="nucleotide sequence ID" value="NZ_BMDS01000002.1"/>
</dbReference>
<proteinExistence type="predicted"/>
<feature type="transmembrane region" description="Helical" evidence="1">
    <location>
        <begin position="34"/>
        <end position="56"/>
    </location>
</feature>
<dbReference type="Proteomes" id="UP000603295">
    <property type="component" value="Unassembled WGS sequence"/>
</dbReference>
<reference evidence="3" key="1">
    <citation type="journal article" date="2019" name="Int. J. Syst. Evol. Microbiol.">
        <title>The Global Catalogue of Microorganisms (GCM) 10K type strain sequencing project: providing services to taxonomists for standard genome sequencing and annotation.</title>
        <authorList>
            <consortium name="The Broad Institute Genomics Platform"/>
            <consortium name="The Broad Institute Genome Sequencing Center for Infectious Disease"/>
            <person name="Wu L."/>
            <person name="Ma J."/>
        </authorList>
    </citation>
    <scope>NUCLEOTIDE SEQUENCE [LARGE SCALE GENOMIC DNA]</scope>
    <source>
        <strain evidence="3">CCM 8609</strain>
    </source>
</reference>
<accession>A0ABQ2C4D4</accession>
<sequence length="58" mass="6245">MKTICFTIISAIGLCISVIPLFQKSSDEDAFDRAIASSILIASVIVVLFVFGAFIYSV</sequence>
<evidence type="ECO:0000313" key="3">
    <source>
        <dbReference type="Proteomes" id="UP000603295"/>
    </source>
</evidence>
<feature type="transmembrane region" description="Helical" evidence="1">
    <location>
        <begin position="6"/>
        <end position="22"/>
    </location>
</feature>
<comment type="caution">
    <text evidence="2">The sequence shown here is derived from an EMBL/GenBank/DDBJ whole genome shotgun (WGS) entry which is preliminary data.</text>
</comment>
<keyword evidence="1" id="KW-0812">Transmembrane</keyword>
<organism evidence="2 3">
    <name type="scientific">Limosilactobacillus caviae</name>
    <dbReference type="NCBI Taxonomy" id="1769424"/>
    <lineage>
        <taxon>Bacteria</taxon>
        <taxon>Bacillati</taxon>
        <taxon>Bacillota</taxon>
        <taxon>Bacilli</taxon>
        <taxon>Lactobacillales</taxon>
        <taxon>Lactobacillaceae</taxon>
        <taxon>Limosilactobacillus</taxon>
    </lineage>
</organism>
<keyword evidence="1" id="KW-1133">Transmembrane helix</keyword>
<gene>
    <name evidence="2" type="ORF">GCM10011459_06450</name>
</gene>
<protein>
    <submittedName>
        <fullName evidence="2">Uncharacterized protein</fullName>
    </submittedName>
</protein>
<keyword evidence="1" id="KW-0472">Membrane</keyword>
<evidence type="ECO:0000313" key="2">
    <source>
        <dbReference type="EMBL" id="GGI62811.1"/>
    </source>
</evidence>
<name>A0ABQ2C4D4_9LACO</name>
<dbReference type="EMBL" id="BMDS01000002">
    <property type="protein sequence ID" value="GGI62811.1"/>
    <property type="molecule type" value="Genomic_DNA"/>
</dbReference>